<evidence type="ECO:0000256" key="5">
    <source>
        <dbReference type="ARBA" id="ARBA00022694"/>
    </source>
</evidence>
<keyword evidence="10" id="KW-0862">Zinc</keyword>
<protein>
    <recommendedName>
        <fullName evidence="4">ribonuclease Z</fullName>
        <ecNumber evidence="4">3.1.26.11</ecNumber>
    </recommendedName>
</protein>
<comment type="cofactor">
    <cofactor evidence="2">
        <name>Zn(2+)</name>
        <dbReference type="ChEBI" id="CHEBI:29105"/>
    </cofactor>
</comment>
<name>K5WCG7_PHACS</name>
<dbReference type="GO" id="GO:1990180">
    <property type="term" value="P:mitochondrial tRNA 3'-end processing"/>
    <property type="evidence" value="ECO:0007669"/>
    <property type="project" value="TreeGrafter"/>
</dbReference>
<dbReference type="RefSeq" id="XP_007394755.1">
    <property type="nucleotide sequence ID" value="XM_007394693.1"/>
</dbReference>
<dbReference type="GO" id="GO:0042781">
    <property type="term" value="F:3'-tRNA processing endoribonuclease activity"/>
    <property type="evidence" value="ECO:0007669"/>
    <property type="project" value="UniProtKB-EC"/>
</dbReference>
<evidence type="ECO:0000256" key="10">
    <source>
        <dbReference type="ARBA" id="ARBA00022833"/>
    </source>
</evidence>
<proteinExistence type="inferred from homology"/>
<comment type="similarity">
    <text evidence="3">Belongs to the RNase Z family.</text>
</comment>
<dbReference type="Proteomes" id="UP000008370">
    <property type="component" value="Unassembled WGS sequence"/>
</dbReference>
<dbReference type="InterPro" id="IPR036866">
    <property type="entry name" value="RibonucZ/Hydroxyglut_hydro"/>
</dbReference>
<dbReference type="InParanoid" id="K5WCG7"/>
<dbReference type="Gene3D" id="3.60.15.10">
    <property type="entry name" value="Ribonuclease Z/Hydroxyacylglutathione hydrolase-like"/>
    <property type="match status" value="1"/>
</dbReference>
<evidence type="ECO:0000256" key="1">
    <source>
        <dbReference type="ARBA" id="ARBA00000402"/>
    </source>
</evidence>
<dbReference type="SUPFAM" id="SSF56281">
    <property type="entry name" value="Metallo-hydrolase/oxidoreductase"/>
    <property type="match status" value="1"/>
</dbReference>
<dbReference type="HOGENOM" id="CLU_1735843_0_0_1"/>
<sequence>MVIKNMFSSKEPEPQVNKKGRGRKGDHNDDGAQIPARDDNVGNTTSFGLMRGVNELGEHRSSQLPELDVPKMTFCYVCIGPRQRGKFDIQKAENLRIPRGPVRARLTRGETVMFMEDDVNGGQVERTVRPEDVMGLPEAPKASSLFIFEYS</sequence>
<keyword evidence="5" id="KW-0819">tRNA processing</keyword>
<evidence type="ECO:0000256" key="4">
    <source>
        <dbReference type="ARBA" id="ARBA00012477"/>
    </source>
</evidence>
<dbReference type="GO" id="GO:0046872">
    <property type="term" value="F:metal ion binding"/>
    <property type="evidence" value="ECO:0007669"/>
    <property type="project" value="UniProtKB-KW"/>
</dbReference>
<dbReference type="GeneID" id="18916041"/>
<dbReference type="EMBL" id="JH930471">
    <property type="protein sequence ID" value="EKM56925.1"/>
    <property type="molecule type" value="Genomic_DNA"/>
</dbReference>
<comment type="catalytic activity">
    <reaction evidence="1">
        <text>Endonucleolytic cleavage of RNA, removing extra 3' nucleotides from tRNA precursor, generating 3' termini of tRNAs. A 3'-hydroxy group is left at the tRNA terminus and a 5'-phosphoryl group is left at the trailer molecule.</text>
        <dbReference type="EC" id="3.1.26.11"/>
    </reaction>
</comment>
<keyword evidence="7" id="KW-0479">Metal-binding</keyword>
<dbReference type="STRING" id="650164.K5WCG7"/>
<evidence type="ECO:0000313" key="13">
    <source>
        <dbReference type="Proteomes" id="UP000008370"/>
    </source>
</evidence>
<dbReference type="PANTHER" id="PTHR12553:SF49">
    <property type="entry name" value="ZINC PHOSPHODIESTERASE ELAC PROTEIN 2"/>
    <property type="match status" value="1"/>
</dbReference>
<feature type="non-terminal residue" evidence="12">
    <location>
        <position position="151"/>
    </location>
</feature>
<dbReference type="OrthoDB" id="527344at2759"/>
<gene>
    <name evidence="12" type="ORF">PHACADRAFT_254321</name>
</gene>
<keyword evidence="6" id="KW-0540">Nuclease</keyword>
<organism evidence="12 13">
    <name type="scientific">Phanerochaete carnosa (strain HHB-10118-sp)</name>
    <name type="common">White-rot fungus</name>
    <name type="synonym">Peniophora carnosa</name>
    <dbReference type="NCBI Taxonomy" id="650164"/>
    <lineage>
        <taxon>Eukaryota</taxon>
        <taxon>Fungi</taxon>
        <taxon>Dikarya</taxon>
        <taxon>Basidiomycota</taxon>
        <taxon>Agaricomycotina</taxon>
        <taxon>Agaricomycetes</taxon>
        <taxon>Polyporales</taxon>
        <taxon>Phanerochaetaceae</taxon>
        <taxon>Phanerochaete</taxon>
    </lineage>
</organism>
<keyword evidence="13" id="KW-1185">Reference proteome</keyword>
<keyword evidence="9" id="KW-0378">Hydrolase</keyword>
<evidence type="ECO:0000256" key="9">
    <source>
        <dbReference type="ARBA" id="ARBA00022801"/>
    </source>
</evidence>
<evidence type="ECO:0000256" key="11">
    <source>
        <dbReference type="SAM" id="MobiDB-lite"/>
    </source>
</evidence>
<evidence type="ECO:0000256" key="8">
    <source>
        <dbReference type="ARBA" id="ARBA00022759"/>
    </source>
</evidence>
<evidence type="ECO:0000256" key="7">
    <source>
        <dbReference type="ARBA" id="ARBA00022723"/>
    </source>
</evidence>
<reference evidence="12 13" key="1">
    <citation type="journal article" date="2012" name="BMC Genomics">
        <title>Comparative genomics of the white-rot fungi, Phanerochaete carnosa and P. chrysosporium, to elucidate the genetic basis of the distinct wood types they colonize.</title>
        <authorList>
            <person name="Suzuki H."/>
            <person name="MacDonald J."/>
            <person name="Syed K."/>
            <person name="Salamov A."/>
            <person name="Hori C."/>
            <person name="Aerts A."/>
            <person name="Henrissat B."/>
            <person name="Wiebenga A."/>
            <person name="vanKuyk P.A."/>
            <person name="Barry K."/>
            <person name="Lindquist E."/>
            <person name="LaButti K."/>
            <person name="Lapidus A."/>
            <person name="Lucas S."/>
            <person name="Coutinho P."/>
            <person name="Gong Y."/>
            <person name="Samejima M."/>
            <person name="Mahadevan R."/>
            <person name="Abou-Zaid M."/>
            <person name="de Vries R.P."/>
            <person name="Igarashi K."/>
            <person name="Yadav J.S."/>
            <person name="Grigoriev I.V."/>
            <person name="Master E.R."/>
        </authorList>
    </citation>
    <scope>NUCLEOTIDE SEQUENCE [LARGE SCALE GENOMIC DNA]</scope>
    <source>
        <strain evidence="12 13">HHB-10118-sp</strain>
    </source>
</reference>
<dbReference type="GO" id="GO:0005739">
    <property type="term" value="C:mitochondrion"/>
    <property type="evidence" value="ECO:0007669"/>
    <property type="project" value="TreeGrafter"/>
</dbReference>
<dbReference type="AlphaFoldDB" id="K5WCG7"/>
<accession>K5WCG7</accession>
<evidence type="ECO:0000256" key="6">
    <source>
        <dbReference type="ARBA" id="ARBA00022722"/>
    </source>
</evidence>
<evidence type="ECO:0000313" key="12">
    <source>
        <dbReference type="EMBL" id="EKM56925.1"/>
    </source>
</evidence>
<feature type="region of interest" description="Disordered" evidence="11">
    <location>
        <begin position="1"/>
        <end position="46"/>
    </location>
</feature>
<dbReference type="InterPro" id="IPR047151">
    <property type="entry name" value="RNZ2-like"/>
</dbReference>
<keyword evidence="8" id="KW-0255">Endonuclease</keyword>
<dbReference type="EC" id="3.1.26.11" evidence="4"/>
<feature type="compositionally biased region" description="Basic and acidic residues" evidence="11">
    <location>
        <begin position="23"/>
        <end position="40"/>
    </location>
</feature>
<evidence type="ECO:0000256" key="3">
    <source>
        <dbReference type="ARBA" id="ARBA00007823"/>
    </source>
</evidence>
<dbReference type="PANTHER" id="PTHR12553">
    <property type="entry name" value="ZINC PHOSPHODIESTERASE ELAC PROTEIN 2"/>
    <property type="match status" value="1"/>
</dbReference>
<evidence type="ECO:0000256" key="2">
    <source>
        <dbReference type="ARBA" id="ARBA00001947"/>
    </source>
</evidence>
<dbReference type="KEGG" id="pco:PHACADRAFT_254321"/>